<dbReference type="Proteomes" id="UP000279271">
    <property type="component" value="Unassembled WGS sequence"/>
</dbReference>
<proteinExistence type="predicted"/>
<dbReference type="InterPro" id="IPR002989">
    <property type="entry name" value="Mycobac_pentapep"/>
</dbReference>
<feature type="compositionally biased region" description="Polar residues" evidence="1">
    <location>
        <begin position="433"/>
        <end position="448"/>
    </location>
</feature>
<reference evidence="3" key="1">
    <citation type="journal article" date="2018" name="Algal Res.">
        <title>Characterization of plant carbon substrate utilization by Auxenochlorella protothecoides.</title>
        <authorList>
            <person name="Vogler B.W."/>
            <person name="Starkenburg S.R."/>
            <person name="Sudasinghe N."/>
            <person name="Schambach J.Y."/>
            <person name="Rollin J.A."/>
            <person name="Pattathil S."/>
            <person name="Barry A.N."/>
        </authorList>
    </citation>
    <scope>NUCLEOTIDE SEQUENCE [LARGE SCALE GENOMIC DNA]</scope>
    <source>
        <strain evidence="3">UTEX 25</strain>
    </source>
</reference>
<dbReference type="EMBL" id="QOKY01000133">
    <property type="protein sequence ID" value="RMZ56990.1"/>
    <property type="molecule type" value="Genomic_DNA"/>
</dbReference>
<feature type="non-terminal residue" evidence="2">
    <location>
        <position position="1"/>
    </location>
</feature>
<organism evidence="2 3">
    <name type="scientific">Auxenochlorella protothecoides</name>
    <name type="common">Green microalga</name>
    <name type="synonym">Chlorella protothecoides</name>
    <dbReference type="NCBI Taxonomy" id="3075"/>
    <lineage>
        <taxon>Eukaryota</taxon>
        <taxon>Viridiplantae</taxon>
        <taxon>Chlorophyta</taxon>
        <taxon>core chlorophytes</taxon>
        <taxon>Trebouxiophyceae</taxon>
        <taxon>Chlorellales</taxon>
        <taxon>Chlorellaceae</taxon>
        <taxon>Auxenochlorella</taxon>
    </lineage>
</organism>
<evidence type="ECO:0000313" key="2">
    <source>
        <dbReference type="EMBL" id="RMZ56990.1"/>
    </source>
</evidence>
<evidence type="ECO:0000256" key="1">
    <source>
        <dbReference type="SAM" id="MobiDB-lite"/>
    </source>
</evidence>
<feature type="region of interest" description="Disordered" evidence="1">
    <location>
        <begin position="433"/>
        <end position="460"/>
    </location>
</feature>
<protein>
    <submittedName>
        <fullName evidence="2">Uncharacterized protein</fullName>
    </submittedName>
</protein>
<feature type="region of interest" description="Disordered" evidence="1">
    <location>
        <begin position="694"/>
        <end position="717"/>
    </location>
</feature>
<sequence length="868" mass="91747">ADCDPRIGFFSLPTILLKGFSTSALTDIRPMRVGYPFPDAAIKTINPDTWAVCDPAKRSFKRECSYLGIVECLPEGVSKCESWDTIIEDTIGTGNEGSANWGNNNFGQENHGNGNRGDGNVGNNNVGDNIVCNNKRDASPCLLSDLLTSETWSLRLLSQSLPHHPPGKVAVTPASPSLDCPLWSKSGRGLALPAEPIGTVYPPMAPSRYMNSLYLLNPEGGEAFCQQKGFGGGGIVPHIFNVFDRSPFLILHIATINPSNMETCLPTSTTSCQAASVIQCVPSGVPLCQPNLDGNVGTGNVGSGNYGNNNIGSNNYGSYNQGLGNTGSWNRGTQLTCNYANTKTRACPIWILKLKGFSTSALADIRLLSKGDPFSDAAIKTINPDGWAVCDPSTHSLKKHCPYLGIVECLPEGVSKCESWDTTIEDTIGTGNEGSANWGNNNFGDQNHGSGNRGDRNVGDNNVGDGIVCNNKRDTSPCLLSDLLTTETVVPPSPPPGEGGCDPSIAFFGLPTVEYLNSLYLLNPEGGEAFCQQKGYGGGGVVPHTFAVLDRVPFLFFLIGTINPSNMGTCHPRGLAACQAASVIQCVPSGVMPCQPNLDGNVGTGNVGEGNYGNNNIGSNNYGKPVVPPPVRPVHQCALYVQQVHIHAAGNYNKGSDNTGNWLKGDKLTCNYANMKTKSCPLWILKSSETLMMAAPSPPPFPPPSPPPPSPPPPGQLCDPRTAFFALPTMEMKGFNGTGIWNSINVGLNSPFDRFSIGTLDPRTLKICTPSAATICPAVSVVECVAVRVGKCLHDASGNIGNGNTGVQNIGYNNIGSNNQGNGNRGDSNIGTGNQGHHIVCNQLDSQQGNSCELSALRTAETLILDDF</sequence>
<dbReference type="Pfam" id="PF01469">
    <property type="entry name" value="Pentapeptide_2"/>
    <property type="match status" value="2"/>
</dbReference>
<gene>
    <name evidence="2" type="ORF">APUTEX25_005052</name>
</gene>
<accession>A0A3M7L4T9</accession>
<feature type="compositionally biased region" description="Pro residues" evidence="1">
    <location>
        <begin position="696"/>
        <end position="715"/>
    </location>
</feature>
<evidence type="ECO:0000313" key="3">
    <source>
        <dbReference type="Proteomes" id="UP000279271"/>
    </source>
</evidence>
<comment type="caution">
    <text evidence="2">The sequence shown here is derived from an EMBL/GenBank/DDBJ whole genome shotgun (WGS) entry which is preliminary data.</text>
</comment>
<feature type="region of interest" description="Disordered" evidence="1">
    <location>
        <begin position="102"/>
        <end position="122"/>
    </location>
</feature>
<dbReference type="AlphaFoldDB" id="A0A3M7L4T9"/>
<name>A0A3M7L4T9_AUXPR</name>